<dbReference type="AlphaFoldDB" id="A0A836K841"/>
<keyword evidence="2 5" id="KW-0812">Transmembrane</keyword>
<gene>
    <name evidence="6" type="primary">Nd1_5</name>
    <name evidence="6" type="ORF">G6Z76_0011839</name>
</gene>
<keyword evidence="3 5" id="KW-1133">Transmembrane helix</keyword>
<evidence type="ECO:0000313" key="7">
    <source>
        <dbReference type="Proteomes" id="UP000669903"/>
    </source>
</evidence>
<name>A0A836K841_9HYME</name>
<reference evidence="6" key="1">
    <citation type="submission" date="2020-03" db="EMBL/GenBank/DDBJ databases">
        <title>Relaxed selection underlies rapid genomic changes in the transitions from sociality to social parasitism in ants.</title>
        <authorList>
            <person name="Bi X."/>
        </authorList>
    </citation>
    <scope>NUCLEOTIDE SEQUENCE</scope>
    <source>
        <strain evidence="6">BGI-DK2014a</strain>
        <tissue evidence="6">Whole body</tissue>
    </source>
</reference>
<protein>
    <submittedName>
        <fullName evidence="6">NU1M oxidoreductase</fullName>
    </submittedName>
</protein>
<evidence type="ECO:0000313" key="6">
    <source>
        <dbReference type="EMBL" id="KAG5348115.1"/>
    </source>
</evidence>
<evidence type="ECO:0000256" key="1">
    <source>
        <dbReference type="ARBA" id="ARBA00004141"/>
    </source>
</evidence>
<evidence type="ECO:0000256" key="3">
    <source>
        <dbReference type="ARBA" id="ARBA00022989"/>
    </source>
</evidence>
<proteinExistence type="predicted"/>
<dbReference type="EMBL" id="JAANIC010000285">
    <property type="protein sequence ID" value="KAG5348115.1"/>
    <property type="molecule type" value="Genomic_DNA"/>
</dbReference>
<dbReference type="InterPro" id="IPR036927">
    <property type="entry name" value="Cyt_c_oxase-like_su1_sf"/>
</dbReference>
<dbReference type="SUPFAM" id="SSF81442">
    <property type="entry name" value="Cytochrome c oxidase subunit I-like"/>
    <property type="match status" value="1"/>
</dbReference>
<organism evidence="6 7">
    <name type="scientific">Acromyrmex charruanus</name>
    <dbReference type="NCBI Taxonomy" id="2715315"/>
    <lineage>
        <taxon>Eukaryota</taxon>
        <taxon>Metazoa</taxon>
        <taxon>Ecdysozoa</taxon>
        <taxon>Arthropoda</taxon>
        <taxon>Hexapoda</taxon>
        <taxon>Insecta</taxon>
        <taxon>Pterygota</taxon>
        <taxon>Neoptera</taxon>
        <taxon>Endopterygota</taxon>
        <taxon>Hymenoptera</taxon>
        <taxon>Apocrita</taxon>
        <taxon>Aculeata</taxon>
        <taxon>Formicoidea</taxon>
        <taxon>Formicidae</taxon>
        <taxon>Myrmicinae</taxon>
        <taxon>Acromyrmex</taxon>
    </lineage>
</organism>
<evidence type="ECO:0000256" key="2">
    <source>
        <dbReference type="ARBA" id="ARBA00022692"/>
    </source>
</evidence>
<dbReference type="Proteomes" id="UP000669903">
    <property type="component" value="Unassembled WGS sequence"/>
</dbReference>
<dbReference type="GO" id="GO:0016020">
    <property type="term" value="C:membrane"/>
    <property type="evidence" value="ECO:0007669"/>
    <property type="project" value="UniProtKB-SubCell"/>
</dbReference>
<sequence length="143" mass="16734">FFGHPKVYILILPGFGLIFNIIINERGKKETFISTLHGIKINYNPTLRSLFNNNLSIKAIGHKYEYSDFLNIDFDSFILVLIILRERYSFIDFFKIIAELNRRPIDFVEGESELDSGFNIEYFRSGFALIFMAKYGIIIFLDI</sequence>
<dbReference type="Pfam" id="PF00146">
    <property type="entry name" value="NADHdh"/>
    <property type="match status" value="1"/>
</dbReference>
<comment type="subcellular location">
    <subcellularLocation>
        <location evidence="1">Membrane</location>
        <topology evidence="1">Multi-pass membrane protein</topology>
    </subcellularLocation>
</comment>
<accession>A0A836K841</accession>
<keyword evidence="4 5" id="KW-0472">Membrane</keyword>
<feature type="non-terminal residue" evidence="6">
    <location>
        <position position="1"/>
    </location>
</feature>
<evidence type="ECO:0000256" key="5">
    <source>
        <dbReference type="SAM" id="Phobius"/>
    </source>
</evidence>
<dbReference type="InterPro" id="IPR001694">
    <property type="entry name" value="NADH_UbQ_OxRdtase_su1/FPO"/>
</dbReference>
<keyword evidence="7" id="KW-1185">Reference proteome</keyword>
<evidence type="ECO:0000256" key="4">
    <source>
        <dbReference type="ARBA" id="ARBA00023136"/>
    </source>
</evidence>
<feature type="transmembrane region" description="Helical" evidence="5">
    <location>
        <begin position="6"/>
        <end position="23"/>
    </location>
</feature>
<feature type="non-terminal residue" evidence="6">
    <location>
        <position position="143"/>
    </location>
</feature>
<comment type="caution">
    <text evidence="6">The sequence shown here is derived from an EMBL/GenBank/DDBJ whole genome shotgun (WGS) entry which is preliminary data.</text>
</comment>